<proteinExistence type="predicted"/>
<dbReference type="EMBL" id="SLWR01000009">
    <property type="protein sequence ID" value="TCO44961.1"/>
    <property type="molecule type" value="Genomic_DNA"/>
</dbReference>
<evidence type="ECO:0000256" key="1">
    <source>
        <dbReference type="SAM" id="Phobius"/>
    </source>
</evidence>
<dbReference type="Proteomes" id="UP000295573">
    <property type="component" value="Unassembled WGS sequence"/>
</dbReference>
<keyword evidence="1" id="KW-0472">Membrane</keyword>
<comment type="caution">
    <text evidence="2">The sequence shown here is derived from an EMBL/GenBank/DDBJ whole genome shotgun (WGS) entry which is preliminary data.</text>
</comment>
<dbReference type="AlphaFoldDB" id="A0A4R2IIV5"/>
<keyword evidence="1" id="KW-1133">Transmembrane helix</keyword>
<reference evidence="2 3" key="1">
    <citation type="journal article" date="2015" name="Stand. Genomic Sci.">
        <title>Genomic Encyclopedia of Bacterial and Archaeal Type Strains, Phase III: the genomes of soil and plant-associated and newly described type strains.</title>
        <authorList>
            <person name="Whitman W.B."/>
            <person name="Woyke T."/>
            <person name="Klenk H.P."/>
            <person name="Zhou Y."/>
            <person name="Lilburn T.G."/>
            <person name="Beck B.J."/>
            <person name="De Vos P."/>
            <person name="Vandamme P."/>
            <person name="Eisen J.A."/>
            <person name="Garrity G."/>
            <person name="Hugenholtz P."/>
            <person name="Kyrpides N.C."/>
        </authorList>
    </citation>
    <scope>NUCLEOTIDE SEQUENCE [LARGE SCALE GENOMIC DNA]</scope>
    <source>
        <strain evidence="2 3">VKM Ac-2541</strain>
    </source>
</reference>
<keyword evidence="1" id="KW-0812">Transmembrane</keyword>
<dbReference type="OrthoDB" id="8481950at2"/>
<dbReference type="RefSeq" id="WP_132152658.1">
    <property type="nucleotide sequence ID" value="NZ_SLWR01000009.1"/>
</dbReference>
<evidence type="ECO:0000313" key="2">
    <source>
        <dbReference type="EMBL" id="TCO44961.1"/>
    </source>
</evidence>
<keyword evidence="3" id="KW-1185">Reference proteome</keyword>
<protein>
    <submittedName>
        <fullName evidence="2">Uncharacterized protein DUF4345</fullName>
    </submittedName>
</protein>
<accession>A0A4R2IIV5</accession>
<evidence type="ECO:0000313" key="3">
    <source>
        <dbReference type="Proteomes" id="UP000295573"/>
    </source>
</evidence>
<name>A0A4R2IIV5_9ACTN</name>
<gene>
    <name evidence="2" type="ORF">EV646_109135</name>
</gene>
<sequence length="118" mass="12351">MIAILVVAAFFAGMGVLGLASPAALVRPFGIQVAGPHARTEVRAVYGGFGIAVAGLLVVAAFDDGIRRGAVIAVAVALAGMATGRLIGRIFDRPATFYPIWFYFWVELVLAAVLWFAA</sequence>
<dbReference type="InterPro" id="IPR025597">
    <property type="entry name" value="DUF4345"/>
</dbReference>
<dbReference type="Pfam" id="PF14248">
    <property type="entry name" value="DUF4345"/>
    <property type="match status" value="1"/>
</dbReference>
<feature type="transmembrane region" description="Helical" evidence="1">
    <location>
        <begin position="69"/>
        <end position="88"/>
    </location>
</feature>
<feature type="transmembrane region" description="Helical" evidence="1">
    <location>
        <begin position="44"/>
        <end position="62"/>
    </location>
</feature>
<feature type="transmembrane region" description="Helical" evidence="1">
    <location>
        <begin position="100"/>
        <end position="117"/>
    </location>
</feature>
<organism evidence="2 3">
    <name type="scientific">Kribbella antiqua</name>
    <dbReference type="NCBI Taxonomy" id="2512217"/>
    <lineage>
        <taxon>Bacteria</taxon>
        <taxon>Bacillati</taxon>
        <taxon>Actinomycetota</taxon>
        <taxon>Actinomycetes</taxon>
        <taxon>Propionibacteriales</taxon>
        <taxon>Kribbellaceae</taxon>
        <taxon>Kribbella</taxon>
    </lineage>
</organism>